<evidence type="ECO:0000256" key="3">
    <source>
        <dbReference type="SAM" id="MobiDB-lite"/>
    </source>
</evidence>
<organism evidence="5 6">
    <name type="scientific">Littorina saxatilis</name>
    <dbReference type="NCBI Taxonomy" id="31220"/>
    <lineage>
        <taxon>Eukaryota</taxon>
        <taxon>Metazoa</taxon>
        <taxon>Spiralia</taxon>
        <taxon>Lophotrochozoa</taxon>
        <taxon>Mollusca</taxon>
        <taxon>Gastropoda</taxon>
        <taxon>Caenogastropoda</taxon>
        <taxon>Littorinimorpha</taxon>
        <taxon>Littorinoidea</taxon>
        <taxon>Littorinidae</taxon>
        <taxon>Littorina</taxon>
    </lineage>
</organism>
<dbReference type="PROSITE" id="PS50127">
    <property type="entry name" value="UBC_2"/>
    <property type="match status" value="1"/>
</dbReference>
<name>A0AAN9BYD8_9CAEN</name>
<sequence length="1557" mass="170525">MAACSLFEEDEVCHVTPDNTYVYGLVMENSETVSSEEEDSRHDVCKKGCVRVAWHPKGKESLDTPENKVLLADRSLMVADIVRKFVPGQETQCGSVQDMQVTCHLHITGTDKYVYNVDSKLLSSCVQLQKFDNGYVTMDNWLGRVEEVTETITLQLPDGAQCQVDDSDVCYLDDITEKRPETATFNEEYWYPGQQLKGILGNLCNANWLQTSLLHNSKNVDCKRNSTFYSVVEKVEIRSIFVYWICRGFSKASISPGNKLLPPPREVKGADIERLQLVDWFEHCTVKLGDKMYYTVREEDVLETQLPKHRCAPNCVQQASEQRLAEVTHRTEDLYHQRFDESNKHRRRGSKKGVTSSASASSSSATATTTSASTASVATTPDNTAIATETPEHEVLPRPDVGAGDVEAGADADDEYEDIDEGKDAGSGSDAGSVSSSASGAKRRKRDKGVGMSIKSLRNASRHARRPRPVAEIKTAPGSRVATEVCYTFSRIKVMWQDGSVEEKVPSVELFPVHHMDELEFFPGTFVIDAAAPDTSNEYGVVTSCNHFERTCQVKWYKPYELGQTSCPVDVIKESEVSVYDIHDHPDYKFRPGHSVIRVAGFEDTIQTLQAVGQVIRTDPTGTVFVHWSDETFTSSYPQDLYIVWDLSDYSNSDWESEDSTSSEEDSETDASWETEEEEEDGWKVDGGGDGTQSEEEEWDSLKNMNEKRRNEIKNLMSKVQNFFGVLNDFYMTLSVASPDTVQKPTPMDSTLMECLKKVLKMYRSCRKLDKILKTGFFSAPPVLNLVASIKFDMKKERSNKIKQHLEHVFESNNKGLLDRSKSHVVKTETGTSTQDLSNATVDQVRLGSPGVAAAAFGSPSKKIKTEDVGTCVDDVGSSVDLVSGDCASAPVENGIAPGVLDVERDISSRLAAANVDEKKDTVYKDAATSAPPVGDLEPVKLHHCDTEAGMDADNIVRDSSAVDIDSCRHSSSVDLEEKKDSSATDAQQNKDSSAGATESADVAKIVQLCELFETTLASIHESVDKINEAMKGSRRNSTTTATHAAEVIEVVKAEEDKEKHNVEAPEPPPCPGVKTENGGEGVGVLPPDADVDMRADNQDACDTPNNSSANSPHLNGKEEEEEEEADIVDPPGVVLPTGFFMCSSAPDCHSYIAKTCLPSNPKTFQSALRKELKLLKSSLPDGIIIKGFEDRMDLFSVLIDGPSDTPYEDGVFLFDIMLPHDYPINPPLFHYLSYCSDRLNPNLYADGKVCVSLLGTWSGKGMEVWTQNSNLLQVLVSIQGLILVDEPYYNEAGYEKQRGQQIAFENSRVYNEMAMLKLVEVSGVYNEMAMLKLVESMTAICSDLPRPFEEEVREHLKNKGPNMIERLRSWLKLSEGMGDRQSLVTKGKTAEGGTATPPSTSMTSVITATPTPTASNVESIESAQNTVHAETNGATGLSENGGTGLSESGATGLSDNGVTGLSESGASNLSENGATGLSENSSACAGRALPPQGKPHFPLLPMSKGFRLTLHKSLTCFQTALHKIQQGAAASQNSMEMDPAESMDPPCENPTTVMSS</sequence>
<keyword evidence="2" id="KW-0833">Ubl conjugation pathway</keyword>
<feature type="region of interest" description="Disordered" evidence="3">
    <location>
        <begin position="335"/>
        <end position="470"/>
    </location>
</feature>
<dbReference type="PANTHER" id="PTHR46116:SF15">
    <property type="entry name" value="(E3-INDEPENDENT) E2 UBIQUITIN-CONJUGATING ENZYME"/>
    <property type="match status" value="1"/>
</dbReference>
<feature type="region of interest" description="Disordered" evidence="3">
    <location>
        <begin position="1529"/>
        <end position="1557"/>
    </location>
</feature>
<evidence type="ECO:0000256" key="2">
    <source>
        <dbReference type="ARBA" id="ARBA00022786"/>
    </source>
</evidence>
<dbReference type="Proteomes" id="UP001374579">
    <property type="component" value="Unassembled WGS sequence"/>
</dbReference>
<feature type="compositionally biased region" description="Acidic residues" evidence="3">
    <location>
        <begin position="655"/>
        <end position="681"/>
    </location>
</feature>
<dbReference type="PANTHER" id="PTHR46116">
    <property type="entry name" value="(E3-INDEPENDENT) E2 UBIQUITIN-CONJUGATING ENZYME"/>
    <property type="match status" value="1"/>
</dbReference>
<dbReference type="Pfam" id="PF00179">
    <property type="entry name" value="UQ_con"/>
    <property type="match status" value="1"/>
</dbReference>
<feature type="compositionally biased region" description="Low complexity" evidence="3">
    <location>
        <begin position="426"/>
        <end position="440"/>
    </location>
</feature>
<gene>
    <name evidence="5" type="ORF">V1264_013013</name>
</gene>
<dbReference type="InterPro" id="IPR057735">
    <property type="entry name" value="UBE2O-like_tSH3-B"/>
</dbReference>
<dbReference type="InterPro" id="IPR057734">
    <property type="entry name" value="UBE2O-like_SH3-C"/>
</dbReference>
<dbReference type="Gene3D" id="3.10.110.10">
    <property type="entry name" value="Ubiquitin Conjugating Enzyme"/>
    <property type="match status" value="1"/>
</dbReference>
<dbReference type="GO" id="GO:0061631">
    <property type="term" value="F:ubiquitin conjugating enzyme activity"/>
    <property type="evidence" value="ECO:0007669"/>
    <property type="project" value="TreeGrafter"/>
</dbReference>
<feature type="region of interest" description="Disordered" evidence="3">
    <location>
        <begin position="1057"/>
        <end position="1131"/>
    </location>
</feature>
<proteinExistence type="predicted"/>
<dbReference type="SUPFAM" id="SSF54495">
    <property type="entry name" value="UBC-like"/>
    <property type="match status" value="1"/>
</dbReference>
<accession>A0AAN9BYD8</accession>
<protein>
    <recommendedName>
        <fullName evidence="4">UBC core domain-containing protein</fullName>
    </recommendedName>
</protein>
<feature type="compositionally biased region" description="Acidic residues" evidence="3">
    <location>
        <begin position="1119"/>
        <end position="1128"/>
    </location>
</feature>
<keyword evidence="6" id="KW-1185">Reference proteome</keyword>
<evidence type="ECO:0000259" key="4">
    <source>
        <dbReference type="PROSITE" id="PS50127"/>
    </source>
</evidence>
<dbReference type="InterPro" id="IPR016135">
    <property type="entry name" value="UBQ-conjugating_enzyme/RWD"/>
</dbReference>
<evidence type="ECO:0000313" key="6">
    <source>
        <dbReference type="Proteomes" id="UP001374579"/>
    </source>
</evidence>
<feature type="compositionally biased region" description="Polar residues" evidence="3">
    <location>
        <begin position="1104"/>
        <end position="1114"/>
    </location>
</feature>
<evidence type="ECO:0000256" key="1">
    <source>
        <dbReference type="ARBA" id="ARBA00022679"/>
    </source>
</evidence>
<feature type="compositionally biased region" description="Low complexity" evidence="3">
    <location>
        <begin position="1386"/>
        <end position="1397"/>
    </location>
</feature>
<keyword evidence="1" id="KW-0808">Transferase</keyword>
<feature type="domain" description="UBC core" evidence="4">
    <location>
        <begin position="1164"/>
        <end position="1324"/>
    </location>
</feature>
<feature type="compositionally biased region" description="Polar residues" evidence="3">
    <location>
        <begin position="984"/>
        <end position="997"/>
    </location>
</feature>
<dbReference type="InterPro" id="IPR057733">
    <property type="entry name" value="UBE2O-like_SH3-B"/>
</dbReference>
<comment type="caution">
    <text evidence="5">The sequence shown here is derived from an EMBL/GenBank/DDBJ whole genome shotgun (WGS) entry which is preliminary data.</text>
</comment>
<dbReference type="Pfam" id="PF23044">
    <property type="entry name" value="SH3-C_UBE2O"/>
    <property type="match status" value="1"/>
</dbReference>
<feature type="region of interest" description="Disordered" evidence="3">
    <location>
        <begin position="1385"/>
        <end position="1406"/>
    </location>
</feature>
<feature type="region of interest" description="Disordered" evidence="3">
    <location>
        <begin position="1433"/>
        <end position="1491"/>
    </location>
</feature>
<feature type="compositionally biased region" description="Polar residues" evidence="3">
    <location>
        <begin position="1446"/>
        <end position="1484"/>
    </location>
</feature>
<dbReference type="Pfam" id="PF23046">
    <property type="entry name" value="tSH3-B_UBE2O"/>
    <property type="match status" value="1"/>
</dbReference>
<dbReference type="InterPro" id="IPR000608">
    <property type="entry name" value="UBC"/>
</dbReference>
<evidence type="ECO:0000313" key="5">
    <source>
        <dbReference type="EMBL" id="KAK7113796.1"/>
    </source>
</evidence>
<dbReference type="CDD" id="cd23837">
    <property type="entry name" value="UBCc_UBE2O"/>
    <property type="match status" value="1"/>
</dbReference>
<dbReference type="EMBL" id="JBAMIC010000002">
    <property type="protein sequence ID" value="KAK7113796.1"/>
    <property type="molecule type" value="Genomic_DNA"/>
</dbReference>
<feature type="region of interest" description="Disordered" evidence="3">
    <location>
        <begin position="654"/>
        <end position="701"/>
    </location>
</feature>
<feature type="region of interest" description="Disordered" evidence="3">
    <location>
        <begin position="969"/>
        <end position="1000"/>
    </location>
</feature>
<reference evidence="5 6" key="1">
    <citation type="submission" date="2024-02" db="EMBL/GenBank/DDBJ databases">
        <title>Chromosome-scale genome assembly of the rough periwinkle Littorina saxatilis.</title>
        <authorList>
            <person name="De Jode A."/>
            <person name="Faria R."/>
            <person name="Formenti G."/>
            <person name="Sims Y."/>
            <person name="Smith T.P."/>
            <person name="Tracey A."/>
            <person name="Wood J.M.D."/>
            <person name="Zagrodzka Z.B."/>
            <person name="Johannesson K."/>
            <person name="Butlin R.K."/>
            <person name="Leder E.H."/>
        </authorList>
    </citation>
    <scope>NUCLEOTIDE SEQUENCE [LARGE SCALE GENOMIC DNA]</scope>
    <source>
        <strain evidence="5">Snail1</strain>
        <tissue evidence="5">Muscle</tissue>
    </source>
</reference>
<dbReference type="SMART" id="SM00212">
    <property type="entry name" value="UBCc"/>
    <property type="match status" value="1"/>
</dbReference>
<dbReference type="Pfam" id="PF23043">
    <property type="entry name" value="SH3-B_UBE2O"/>
    <property type="match status" value="1"/>
</dbReference>
<feature type="compositionally biased region" description="Acidic residues" evidence="3">
    <location>
        <begin position="408"/>
        <end position="421"/>
    </location>
</feature>
<feature type="compositionally biased region" description="Low complexity" evidence="3">
    <location>
        <begin position="354"/>
        <end position="380"/>
    </location>
</feature>